<keyword evidence="3" id="KW-1185">Reference proteome</keyword>
<dbReference type="STRING" id="360412.LARV_03724"/>
<dbReference type="RefSeq" id="WP_075075328.1">
    <property type="nucleotide sequence ID" value="NZ_DF967973.1"/>
</dbReference>
<dbReference type="InterPro" id="IPR036866">
    <property type="entry name" value="RibonucZ/Hydroxyglut_hydro"/>
</dbReference>
<dbReference type="SMART" id="SM00849">
    <property type="entry name" value="Lactamase_B"/>
    <property type="match status" value="1"/>
</dbReference>
<evidence type="ECO:0000313" key="2">
    <source>
        <dbReference type="EMBL" id="GAP15929.1"/>
    </source>
</evidence>
<dbReference type="PANTHER" id="PTHR42951:SF15">
    <property type="entry name" value="METALLO-BETA-LACTAMASE SUPERFAMILY PROTEIN"/>
    <property type="match status" value="1"/>
</dbReference>
<dbReference type="Pfam" id="PF00753">
    <property type="entry name" value="Lactamase_B"/>
    <property type="match status" value="1"/>
</dbReference>
<keyword evidence="2" id="KW-0378">Hydrolase</keyword>
<dbReference type="GO" id="GO:0016787">
    <property type="term" value="F:hydrolase activity"/>
    <property type="evidence" value="ECO:0007669"/>
    <property type="project" value="UniProtKB-KW"/>
</dbReference>
<reference evidence="2" key="1">
    <citation type="submission" date="2015-07" db="EMBL/GenBank/DDBJ databases">
        <title>Draft Genome Sequences of Anaerolinea thermolimosa IMO-1, Bellilinea caldifistulae GOMI-1, Leptolinea tardivitalis YMTK-2, Levilinea saccharolytica KIBI-1,Longilinea arvoryzae KOME-1, Previously Described as Members of the Anaerolineaceae (Chloroflexi).</title>
        <authorList>
            <person name="Sekiguchi Y."/>
            <person name="Ohashi A."/>
            <person name="Matsuura N."/>
            <person name="Tourlousse M.D."/>
        </authorList>
    </citation>
    <scope>NUCLEOTIDE SEQUENCE [LARGE SCALE GENOMIC DNA]</scope>
    <source>
        <strain evidence="2">KOME-1</strain>
    </source>
</reference>
<dbReference type="OrthoDB" id="9761531at2"/>
<dbReference type="InterPro" id="IPR050855">
    <property type="entry name" value="NDM-1-like"/>
</dbReference>
<dbReference type="PANTHER" id="PTHR42951">
    <property type="entry name" value="METALLO-BETA-LACTAMASE DOMAIN-CONTAINING"/>
    <property type="match status" value="1"/>
</dbReference>
<feature type="domain" description="Metallo-beta-lactamase" evidence="1">
    <location>
        <begin position="23"/>
        <end position="227"/>
    </location>
</feature>
<dbReference type="AlphaFoldDB" id="A0A0K8MXF5"/>
<gene>
    <name evidence="2" type="ORF">LARV_03724</name>
</gene>
<dbReference type="SUPFAM" id="SSF56281">
    <property type="entry name" value="Metallo-hydrolase/oxidoreductase"/>
    <property type="match status" value="1"/>
</dbReference>
<proteinExistence type="predicted"/>
<dbReference type="InterPro" id="IPR001279">
    <property type="entry name" value="Metallo-B-lactamas"/>
</dbReference>
<name>A0A0K8MXF5_9CHLR</name>
<sequence length="250" mass="27489">MKIEDGLIMLEVAASSFGNPRVIYPALLVDGDHVILVDTGYPGQLASVRKAVEGEGVAFERIDQVILTHHDIDHIGGLASLRRELARPVTVMAHSVEKAYIEGEKTPLKLARLEANPAAQTEEQKAFLRQLQTAFQNSFSRVDETLADGQILPYCGGVRLIHTPGHTLGHMCLYFERIKALIAGDALTIRQGELAMLDPALNYDTELCRQSLRKLAQLDIDLVITYHGGLYRGDAARRIGALSEEREPGP</sequence>
<organism evidence="2">
    <name type="scientific">Longilinea arvoryzae</name>
    <dbReference type="NCBI Taxonomy" id="360412"/>
    <lineage>
        <taxon>Bacteria</taxon>
        <taxon>Bacillati</taxon>
        <taxon>Chloroflexota</taxon>
        <taxon>Anaerolineae</taxon>
        <taxon>Anaerolineales</taxon>
        <taxon>Anaerolineaceae</taxon>
        <taxon>Longilinea</taxon>
    </lineage>
</organism>
<dbReference type="Gene3D" id="3.60.15.10">
    <property type="entry name" value="Ribonuclease Z/Hydroxyacylglutathione hydrolase-like"/>
    <property type="match status" value="1"/>
</dbReference>
<protein>
    <submittedName>
        <fullName evidence="2">Zn-dependent hydrolase, including glyoxylase</fullName>
    </submittedName>
</protein>
<dbReference type="EMBL" id="DF967973">
    <property type="protein sequence ID" value="GAP15929.1"/>
    <property type="molecule type" value="Genomic_DNA"/>
</dbReference>
<accession>A0A0K8MXF5</accession>
<evidence type="ECO:0000313" key="3">
    <source>
        <dbReference type="Proteomes" id="UP000055060"/>
    </source>
</evidence>
<dbReference type="Proteomes" id="UP000055060">
    <property type="component" value="Unassembled WGS sequence"/>
</dbReference>
<dbReference type="CDD" id="cd07721">
    <property type="entry name" value="yflN-like_MBL-fold"/>
    <property type="match status" value="1"/>
</dbReference>
<evidence type="ECO:0000259" key="1">
    <source>
        <dbReference type="SMART" id="SM00849"/>
    </source>
</evidence>